<proteinExistence type="predicted"/>
<dbReference type="Proteomes" id="UP001460270">
    <property type="component" value="Unassembled WGS sequence"/>
</dbReference>
<protein>
    <submittedName>
        <fullName evidence="2">Uncharacterized protein</fullName>
    </submittedName>
</protein>
<name>A0AAW0MLB6_9GOBI</name>
<gene>
    <name evidence="2" type="ORF">WMY93_029961</name>
</gene>
<evidence type="ECO:0000313" key="2">
    <source>
        <dbReference type="EMBL" id="KAK7881552.1"/>
    </source>
</evidence>
<accession>A0AAW0MLB6</accession>
<reference evidence="3" key="1">
    <citation type="submission" date="2024-04" db="EMBL/GenBank/DDBJ databases">
        <title>Salinicola lusitanus LLJ914,a marine bacterium isolated from the Okinawa Trough.</title>
        <authorList>
            <person name="Li J."/>
        </authorList>
    </citation>
    <scope>NUCLEOTIDE SEQUENCE [LARGE SCALE GENOMIC DNA]</scope>
</reference>
<evidence type="ECO:0000256" key="1">
    <source>
        <dbReference type="SAM" id="MobiDB-lite"/>
    </source>
</evidence>
<evidence type="ECO:0000313" key="3">
    <source>
        <dbReference type="Proteomes" id="UP001460270"/>
    </source>
</evidence>
<feature type="region of interest" description="Disordered" evidence="1">
    <location>
        <begin position="131"/>
        <end position="151"/>
    </location>
</feature>
<dbReference type="EMBL" id="JBBPFD010000022">
    <property type="protein sequence ID" value="KAK7881552.1"/>
    <property type="molecule type" value="Genomic_DNA"/>
</dbReference>
<feature type="compositionally biased region" description="Basic and acidic residues" evidence="1">
    <location>
        <begin position="131"/>
        <end position="144"/>
    </location>
</feature>
<dbReference type="AlphaFoldDB" id="A0AAW0MLB6"/>
<comment type="caution">
    <text evidence="2">The sequence shown here is derived from an EMBL/GenBank/DDBJ whole genome shotgun (WGS) entry which is preliminary data.</text>
</comment>
<keyword evidence="3" id="KW-1185">Reference proteome</keyword>
<organism evidence="2 3">
    <name type="scientific">Mugilogobius chulae</name>
    <name type="common">yellowstripe goby</name>
    <dbReference type="NCBI Taxonomy" id="88201"/>
    <lineage>
        <taxon>Eukaryota</taxon>
        <taxon>Metazoa</taxon>
        <taxon>Chordata</taxon>
        <taxon>Craniata</taxon>
        <taxon>Vertebrata</taxon>
        <taxon>Euteleostomi</taxon>
        <taxon>Actinopterygii</taxon>
        <taxon>Neopterygii</taxon>
        <taxon>Teleostei</taxon>
        <taxon>Neoteleostei</taxon>
        <taxon>Acanthomorphata</taxon>
        <taxon>Gobiaria</taxon>
        <taxon>Gobiiformes</taxon>
        <taxon>Gobioidei</taxon>
        <taxon>Gobiidae</taxon>
        <taxon>Gobionellinae</taxon>
        <taxon>Mugilogobius</taxon>
    </lineage>
</organism>
<sequence length="151" mass="18258">MREDAEDIMRDILQENGRLEFELTEARRETEAIERQQLQETTELEEAKDETQTMRESLCNAQETIAELELNRSHLEIHSENQEQREALQALLEDRENVIRKIEMEDERRRSLLEECQRRSNHNLELLDEEKKKNEVLTEELSKERARKRRL</sequence>